<dbReference type="SUPFAM" id="SSF53756">
    <property type="entry name" value="UDP-Glycosyltransferase/glycogen phosphorylase"/>
    <property type="match status" value="1"/>
</dbReference>
<proteinExistence type="predicted"/>
<feature type="domain" description="Glycosyltransferase subfamily 4-like N-terminal" evidence="2">
    <location>
        <begin position="4"/>
        <end position="143"/>
    </location>
</feature>
<evidence type="ECO:0000313" key="4">
    <source>
        <dbReference type="Proteomes" id="UP000004080"/>
    </source>
</evidence>
<organism evidence="3 4">
    <name type="scientific">Fictibacillus macauensis ZFHKF-1</name>
    <dbReference type="NCBI Taxonomy" id="1196324"/>
    <lineage>
        <taxon>Bacteria</taxon>
        <taxon>Bacillati</taxon>
        <taxon>Bacillota</taxon>
        <taxon>Bacilli</taxon>
        <taxon>Bacillales</taxon>
        <taxon>Fictibacillaceae</taxon>
        <taxon>Fictibacillus</taxon>
    </lineage>
</organism>
<comment type="caution">
    <text evidence="3">The sequence shown here is derived from an EMBL/GenBank/DDBJ whole genome shotgun (WGS) entry which is preliminary data.</text>
</comment>
<keyword evidence="3" id="KW-0808">Transferase</keyword>
<dbReference type="InterPro" id="IPR001296">
    <property type="entry name" value="Glyco_trans_1"/>
</dbReference>
<dbReference type="CDD" id="cd03808">
    <property type="entry name" value="GT4_CapM-like"/>
    <property type="match status" value="1"/>
</dbReference>
<dbReference type="Gene3D" id="3.40.50.2000">
    <property type="entry name" value="Glycogen Phosphorylase B"/>
    <property type="match status" value="2"/>
</dbReference>
<gene>
    <name evidence="3" type="ORF">A374_03129</name>
</gene>
<feature type="domain" description="Glycosyl transferase family 1" evidence="1">
    <location>
        <begin position="184"/>
        <end position="348"/>
    </location>
</feature>
<evidence type="ECO:0000259" key="1">
    <source>
        <dbReference type="Pfam" id="PF00534"/>
    </source>
</evidence>
<dbReference type="InterPro" id="IPR028098">
    <property type="entry name" value="Glyco_trans_4-like_N"/>
</dbReference>
<dbReference type="Proteomes" id="UP000004080">
    <property type="component" value="Unassembled WGS sequence"/>
</dbReference>
<reference evidence="3 4" key="1">
    <citation type="journal article" date="2012" name="J. Bacteriol.">
        <title>Genome of Bacillus macauensis ZFHKF-1, a Long-Chain-Forming Bacterium.</title>
        <authorList>
            <person name="Cai L."/>
            <person name="Zhang T."/>
        </authorList>
    </citation>
    <scope>NUCLEOTIDE SEQUENCE [LARGE SCALE GENOMIC DNA]</scope>
    <source>
        <strain evidence="3 4">ZFHKF-1</strain>
    </source>
</reference>
<dbReference type="GO" id="GO:0016757">
    <property type="term" value="F:glycosyltransferase activity"/>
    <property type="evidence" value="ECO:0007669"/>
    <property type="project" value="InterPro"/>
</dbReference>
<dbReference type="eggNOG" id="COG0438">
    <property type="taxonomic scope" value="Bacteria"/>
</dbReference>
<name>I8UI18_9BACL</name>
<dbReference type="RefSeq" id="WP_007200725.1">
    <property type="nucleotide sequence ID" value="NZ_AKKV01000020.1"/>
</dbReference>
<protein>
    <submittedName>
        <fullName evidence="3">Group 1 glycosyl transferase</fullName>
    </submittedName>
</protein>
<sequence>MTKKVLFCATVDVHIRKFHIPFMKWLQNNGWEVHTATGEAGDFSFDGQHHQISITRSPFTFANVRAYYELKNLVETYDFDVIDCHTPMGGVIARFAARHSRTNVLYTAHGFHFYKGASLVNWVVYYPIEKYLSRYTDYLITINKEDYTRAKENHFRAETIGYIHGVGVDTEQFQPIVSSRKVDKKRKLGYGDHDFLMFYAAEFNSNKSQATLVKVISQLQTKLPHLKLLLAGEGPKLQECKELAQSLGVGHMIDFLGYQTNIQQYLQISDLALASSLREGLPVNVMEAMACGLPVIANDNRGHRDLIIPGETGWLVPNNDPSHYAHYIEQLVQDTVLHRKLGNKGRQRMIDTFSLQNVLIEKQEIYQSLKEEKRSKSWVVQ</sequence>
<dbReference type="PANTHER" id="PTHR12526:SF630">
    <property type="entry name" value="GLYCOSYLTRANSFERASE"/>
    <property type="match status" value="1"/>
</dbReference>
<evidence type="ECO:0000313" key="3">
    <source>
        <dbReference type="EMBL" id="EIT86530.1"/>
    </source>
</evidence>
<dbReference type="AlphaFoldDB" id="I8UI18"/>
<dbReference type="OrthoDB" id="9806653at2"/>
<dbReference type="STRING" id="1196324.A374_03129"/>
<keyword evidence="4" id="KW-1185">Reference proteome</keyword>
<dbReference type="EMBL" id="AKKV01000020">
    <property type="protein sequence ID" value="EIT86530.1"/>
    <property type="molecule type" value="Genomic_DNA"/>
</dbReference>
<accession>I8UI18</accession>
<dbReference type="PATRIC" id="fig|1196324.3.peg.633"/>
<dbReference type="Pfam" id="PF13477">
    <property type="entry name" value="Glyco_trans_4_2"/>
    <property type="match status" value="1"/>
</dbReference>
<dbReference type="Pfam" id="PF00534">
    <property type="entry name" value="Glycos_transf_1"/>
    <property type="match status" value="1"/>
</dbReference>
<evidence type="ECO:0000259" key="2">
    <source>
        <dbReference type="Pfam" id="PF13477"/>
    </source>
</evidence>
<dbReference type="PANTHER" id="PTHR12526">
    <property type="entry name" value="GLYCOSYLTRANSFERASE"/>
    <property type="match status" value="1"/>
</dbReference>